<dbReference type="EMBL" id="PFNG01000096">
    <property type="protein sequence ID" value="PIZ40297.1"/>
    <property type="molecule type" value="Genomic_DNA"/>
</dbReference>
<organism evidence="11 12">
    <name type="scientific">Candidatus Aquicultor secundus</name>
    <dbReference type="NCBI Taxonomy" id="1973895"/>
    <lineage>
        <taxon>Bacteria</taxon>
        <taxon>Bacillati</taxon>
        <taxon>Actinomycetota</taxon>
        <taxon>Candidatus Aquicultoria</taxon>
        <taxon>Candidatus Aquicultorales</taxon>
        <taxon>Candidatus Aquicultoraceae</taxon>
        <taxon>Candidatus Aquicultor</taxon>
    </lineage>
</organism>
<name>A0A2M7T8R5_9ACTN</name>
<dbReference type="HAMAP" id="MF_00156">
    <property type="entry name" value="PanB"/>
    <property type="match status" value="1"/>
</dbReference>
<dbReference type="PANTHER" id="PTHR20881:SF0">
    <property type="entry name" value="3-METHYL-2-OXOBUTANOATE HYDROXYMETHYLTRANSFERASE"/>
    <property type="match status" value="1"/>
</dbReference>
<dbReference type="Pfam" id="PF02548">
    <property type="entry name" value="Pantoate_transf"/>
    <property type="match status" value="1"/>
</dbReference>
<proteinExistence type="inferred from homology"/>
<evidence type="ECO:0000256" key="7">
    <source>
        <dbReference type="HAMAP-Rule" id="MF_00156"/>
    </source>
</evidence>
<dbReference type="InterPro" id="IPR040442">
    <property type="entry name" value="Pyrv_kinase-like_dom_sf"/>
</dbReference>
<evidence type="ECO:0000256" key="1">
    <source>
        <dbReference type="ARBA" id="ARBA00005033"/>
    </source>
</evidence>
<comment type="subcellular location">
    <subcellularLocation>
        <location evidence="7">Cytoplasm</location>
    </subcellularLocation>
</comment>
<feature type="binding site" evidence="7 10">
    <location>
        <position position="116"/>
    </location>
    <ligand>
        <name>Mg(2+)</name>
        <dbReference type="ChEBI" id="CHEBI:18420"/>
    </ligand>
</feature>
<evidence type="ECO:0000256" key="8">
    <source>
        <dbReference type="PIRSR" id="PIRSR000388-1"/>
    </source>
</evidence>
<dbReference type="GO" id="GO:0003864">
    <property type="term" value="F:3-methyl-2-oxobutanoate hydroxymethyltransferase activity"/>
    <property type="evidence" value="ECO:0007669"/>
    <property type="project" value="UniProtKB-UniRule"/>
</dbReference>
<evidence type="ECO:0000313" key="12">
    <source>
        <dbReference type="Proteomes" id="UP000230956"/>
    </source>
</evidence>
<dbReference type="GO" id="GO:0015940">
    <property type="term" value="P:pantothenate biosynthetic process"/>
    <property type="evidence" value="ECO:0007669"/>
    <property type="project" value="UniProtKB-UniRule"/>
</dbReference>
<dbReference type="GO" id="GO:0008168">
    <property type="term" value="F:methyltransferase activity"/>
    <property type="evidence" value="ECO:0007669"/>
    <property type="project" value="UniProtKB-KW"/>
</dbReference>
<evidence type="ECO:0000256" key="5">
    <source>
        <dbReference type="ARBA" id="ARBA00022679"/>
    </source>
</evidence>
<evidence type="ECO:0000256" key="3">
    <source>
        <dbReference type="ARBA" id="ARBA00011424"/>
    </source>
</evidence>
<feature type="binding site" evidence="7 10">
    <location>
        <position position="45"/>
    </location>
    <ligand>
        <name>Mg(2+)</name>
        <dbReference type="ChEBI" id="CHEBI:18420"/>
    </ligand>
</feature>
<keyword evidence="7 10" id="KW-0479">Metal-binding</keyword>
<dbReference type="GO" id="GO:0000287">
    <property type="term" value="F:magnesium ion binding"/>
    <property type="evidence" value="ECO:0007669"/>
    <property type="project" value="TreeGrafter"/>
</dbReference>
<dbReference type="RefSeq" id="WP_286679282.1">
    <property type="nucleotide sequence ID" value="NZ_MNXI01000141.1"/>
</dbReference>
<feature type="active site" description="Proton acceptor" evidence="7 8">
    <location>
        <position position="183"/>
    </location>
</feature>
<feature type="binding site" evidence="7 9">
    <location>
        <position position="114"/>
    </location>
    <ligand>
        <name>3-methyl-2-oxobutanoate</name>
        <dbReference type="ChEBI" id="CHEBI:11851"/>
    </ligand>
</feature>
<dbReference type="NCBIfam" id="TIGR00222">
    <property type="entry name" value="panB"/>
    <property type="match status" value="1"/>
</dbReference>
<dbReference type="GO" id="GO:0032259">
    <property type="term" value="P:methylation"/>
    <property type="evidence" value="ECO:0007669"/>
    <property type="project" value="UniProtKB-KW"/>
</dbReference>
<evidence type="ECO:0000256" key="2">
    <source>
        <dbReference type="ARBA" id="ARBA00008676"/>
    </source>
</evidence>
<comment type="catalytic activity">
    <reaction evidence="7">
        <text>(6R)-5,10-methylene-5,6,7,8-tetrahydrofolate + 3-methyl-2-oxobutanoate + H2O = 2-dehydropantoate + (6S)-5,6,7,8-tetrahydrofolate</text>
        <dbReference type="Rhea" id="RHEA:11824"/>
        <dbReference type="ChEBI" id="CHEBI:11561"/>
        <dbReference type="ChEBI" id="CHEBI:11851"/>
        <dbReference type="ChEBI" id="CHEBI:15377"/>
        <dbReference type="ChEBI" id="CHEBI:15636"/>
        <dbReference type="ChEBI" id="CHEBI:57453"/>
        <dbReference type="EC" id="2.1.2.11"/>
    </reaction>
</comment>
<dbReference type="InterPro" id="IPR015813">
    <property type="entry name" value="Pyrv/PenolPyrv_kinase-like_dom"/>
</dbReference>
<dbReference type="AlphaFoldDB" id="A0A2M7T8R5"/>
<keyword evidence="5 7" id="KW-0808">Transferase</keyword>
<dbReference type="PANTHER" id="PTHR20881">
    <property type="entry name" value="3-METHYL-2-OXOBUTANOATE HYDROXYMETHYLTRANSFERASE"/>
    <property type="match status" value="1"/>
</dbReference>
<feature type="binding site" evidence="7 9">
    <location>
        <position position="84"/>
    </location>
    <ligand>
        <name>3-methyl-2-oxobutanoate</name>
        <dbReference type="ChEBI" id="CHEBI:11851"/>
    </ligand>
</feature>
<dbReference type="Proteomes" id="UP000230956">
    <property type="component" value="Unassembled WGS sequence"/>
</dbReference>
<comment type="similarity">
    <text evidence="2 7">Belongs to the PanB family.</text>
</comment>
<keyword evidence="7" id="KW-0963">Cytoplasm</keyword>
<dbReference type="Gene3D" id="3.20.20.60">
    <property type="entry name" value="Phosphoenolpyruvate-binding domains"/>
    <property type="match status" value="1"/>
</dbReference>
<dbReference type="SUPFAM" id="SSF51621">
    <property type="entry name" value="Phosphoenolpyruvate/pyruvate domain"/>
    <property type="match status" value="1"/>
</dbReference>
<evidence type="ECO:0000256" key="9">
    <source>
        <dbReference type="PIRSR" id="PIRSR000388-2"/>
    </source>
</evidence>
<keyword evidence="11" id="KW-0489">Methyltransferase</keyword>
<reference evidence="12" key="1">
    <citation type="submission" date="2017-09" db="EMBL/GenBank/DDBJ databases">
        <title>Depth-based differentiation of microbial function through sediment-hosted aquifers and enrichment of novel symbionts in the deep terrestrial subsurface.</title>
        <authorList>
            <person name="Probst A.J."/>
            <person name="Ladd B."/>
            <person name="Jarett J.K."/>
            <person name="Geller-Mcgrath D.E."/>
            <person name="Sieber C.M.K."/>
            <person name="Emerson J.B."/>
            <person name="Anantharaman K."/>
            <person name="Thomas B.C."/>
            <person name="Malmstrom R."/>
            <person name="Stieglmeier M."/>
            <person name="Klingl A."/>
            <person name="Woyke T."/>
            <person name="Ryan C.M."/>
            <person name="Banfield J.F."/>
        </authorList>
    </citation>
    <scope>NUCLEOTIDE SEQUENCE [LARGE SCALE GENOMIC DNA]</scope>
</reference>
<comment type="caution">
    <text evidence="11">The sequence shown here is derived from an EMBL/GenBank/DDBJ whole genome shotgun (WGS) entry which is preliminary data.</text>
</comment>
<dbReference type="FunFam" id="3.20.20.60:FF:000003">
    <property type="entry name" value="3-methyl-2-oxobutanoate hydroxymethyltransferase"/>
    <property type="match status" value="1"/>
</dbReference>
<evidence type="ECO:0000256" key="4">
    <source>
        <dbReference type="ARBA" id="ARBA00022655"/>
    </source>
</evidence>
<dbReference type="UniPathway" id="UPA00028">
    <property type="reaction ID" value="UER00003"/>
</dbReference>
<dbReference type="EC" id="2.1.2.11" evidence="7"/>
<comment type="cofactor">
    <cofactor evidence="7 10">
        <name>Mg(2+)</name>
        <dbReference type="ChEBI" id="CHEBI:18420"/>
    </cofactor>
    <text evidence="7 10">Binds 1 Mg(2+) ion per subunit.</text>
</comment>
<evidence type="ECO:0000256" key="6">
    <source>
        <dbReference type="ARBA" id="ARBA00056497"/>
    </source>
</evidence>
<dbReference type="NCBIfam" id="NF001452">
    <property type="entry name" value="PRK00311.1"/>
    <property type="match status" value="1"/>
</dbReference>
<dbReference type="GO" id="GO:0005737">
    <property type="term" value="C:cytoplasm"/>
    <property type="evidence" value="ECO:0007669"/>
    <property type="project" value="UniProtKB-SubCell"/>
</dbReference>
<keyword evidence="4 7" id="KW-0566">Pantothenate biosynthesis</keyword>
<dbReference type="PIRSF" id="PIRSF000388">
    <property type="entry name" value="Pantoate_hydroxy_MeTrfase"/>
    <property type="match status" value="1"/>
</dbReference>
<protein>
    <recommendedName>
        <fullName evidence="7">3-methyl-2-oxobutanoate hydroxymethyltransferase</fullName>
        <ecNumber evidence="7">2.1.2.11</ecNumber>
    </recommendedName>
    <alternativeName>
        <fullName evidence="7">Ketopantoate hydroxymethyltransferase</fullName>
        <shortName evidence="7">KPHMT</shortName>
    </alternativeName>
</protein>
<comment type="pathway">
    <text evidence="1 7">Cofactor biosynthesis; (R)-pantothenate biosynthesis; (R)-pantoate from 3-methyl-2-oxobutanoate: step 1/2.</text>
</comment>
<evidence type="ECO:0000313" key="11">
    <source>
        <dbReference type="EMBL" id="PIZ40297.1"/>
    </source>
</evidence>
<accession>A0A2M7T8R5</accession>
<comment type="function">
    <text evidence="6 7">Catalyzes the reversible reaction in which hydroxymethyl group from 5,10-methylenetetrahydrofolate is transferred onto alpha-ketoisovalerate to form ketopantoate.</text>
</comment>
<sequence>MDKVTVKSVREMKAKGQKITMLTAYDYAFANILDGAGVDILLVGDSLGMVTLGYDDTLPVTVEDMMHHTKAVVRGTKRAMVVTDMPFMSYQVSDEKAMENVGNIMKFTGTHALKLEGGERIVGLVKRMTDAGIPVMGHLGLTPQSILQFGGYGLQASSIEEAQRLLSDAIALEEAGAFALVLEKIPSELAELVTASLEIPTIGIGAGPACDGQVLVVNDMLGMFEKFVPKFVKQYANLRAIIDQAAKDYINDVRGDVFPAGEQTFHMDKETLGNFMEEIDRGLGRK</sequence>
<comment type="subunit">
    <text evidence="3 7">Homodecamer; pentamer of dimers.</text>
</comment>
<feature type="binding site" evidence="7 9">
    <location>
        <begin position="45"/>
        <end position="46"/>
    </location>
    <ligand>
        <name>3-methyl-2-oxobutanoate</name>
        <dbReference type="ChEBI" id="CHEBI:11851"/>
    </ligand>
</feature>
<feature type="binding site" evidence="7 10">
    <location>
        <position position="84"/>
    </location>
    <ligand>
        <name>Mg(2+)</name>
        <dbReference type="ChEBI" id="CHEBI:18420"/>
    </ligand>
</feature>
<dbReference type="CDD" id="cd06557">
    <property type="entry name" value="KPHMT-like"/>
    <property type="match status" value="1"/>
</dbReference>
<gene>
    <name evidence="7 11" type="primary">panB</name>
    <name evidence="11" type="ORF">COY37_04185</name>
</gene>
<evidence type="ECO:0000256" key="10">
    <source>
        <dbReference type="PIRSR" id="PIRSR000388-3"/>
    </source>
</evidence>
<dbReference type="InterPro" id="IPR003700">
    <property type="entry name" value="Pantoate_hydroxy_MeTrfase"/>
</dbReference>
<keyword evidence="7 10" id="KW-0460">Magnesium</keyword>